<evidence type="ECO:0000313" key="3">
    <source>
        <dbReference type="EMBL" id="TLU64854.1"/>
    </source>
</evidence>
<dbReference type="AlphaFoldDB" id="A0A5R9IH39"/>
<dbReference type="InterPro" id="IPR021382">
    <property type="entry name" value="DUF3014"/>
</dbReference>
<accession>A0A5R9IH39</accession>
<reference evidence="3 4" key="1">
    <citation type="submission" date="2019-05" db="EMBL/GenBank/DDBJ databases">
        <title>Genome sequences of Thalassotalea litorea 1K03283.</title>
        <authorList>
            <person name="Zhang D."/>
        </authorList>
    </citation>
    <scope>NUCLEOTIDE SEQUENCE [LARGE SCALE GENOMIC DNA]</scope>
    <source>
        <strain evidence="3 4">MCCC 1K03283</strain>
    </source>
</reference>
<dbReference type="Proteomes" id="UP000307790">
    <property type="component" value="Unassembled WGS sequence"/>
</dbReference>
<dbReference type="EMBL" id="VCBC01000009">
    <property type="protein sequence ID" value="TLU64854.1"/>
    <property type="molecule type" value="Genomic_DNA"/>
</dbReference>
<feature type="compositionally biased region" description="Low complexity" evidence="1">
    <location>
        <begin position="77"/>
        <end position="90"/>
    </location>
</feature>
<dbReference type="OrthoDB" id="5502479at2"/>
<keyword evidence="2" id="KW-0812">Transmembrane</keyword>
<comment type="caution">
    <text evidence="3">The sequence shown here is derived from an EMBL/GenBank/DDBJ whole genome shotgun (WGS) entry which is preliminary data.</text>
</comment>
<feature type="transmembrane region" description="Helical" evidence="2">
    <location>
        <begin position="15"/>
        <end position="36"/>
    </location>
</feature>
<protein>
    <submittedName>
        <fullName evidence="3">DUF3014 domain-containing protein</fullName>
    </submittedName>
</protein>
<keyword evidence="4" id="KW-1185">Reference proteome</keyword>
<organism evidence="3 4">
    <name type="scientific">Thalassotalea litorea</name>
    <dbReference type="NCBI Taxonomy" id="2020715"/>
    <lineage>
        <taxon>Bacteria</taxon>
        <taxon>Pseudomonadati</taxon>
        <taxon>Pseudomonadota</taxon>
        <taxon>Gammaproteobacteria</taxon>
        <taxon>Alteromonadales</taxon>
        <taxon>Colwelliaceae</taxon>
        <taxon>Thalassotalea</taxon>
    </lineage>
</organism>
<evidence type="ECO:0000256" key="2">
    <source>
        <dbReference type="SAM" id="Phobius"/>
    </source>
</evidence>
<name>A0A5R9IH39_9GAMM</name>
<proteinExistence type="predicted"/>
<evidence type="ECO:0000313" key="4">
    <source>
        <dbReference type="Proteomes" id="UP000307790"/>
    </source>
</evidence>
<keyword evidence="2" id="KW-1133">Transmembrane helix</keyword>
<evidence type="ECO:0000256" key="1">
    <source>
        <dbReference type="SAM" id="MobiDB-lite"/>
    </source>
</evidence>
<feature type="region of interest" description="Disordered" evidence="1">
    <location>
        <begin position="61"/>
        <end position="90"/>
    </location>
</feature>
<gene>
    <name evidence="3" type="ORF">FE810_10375</name>
</gene>
<dbReference type="RefSeq" id="WP_138319990.1">
    <property type="nucleotide sequence ID" value="NZ_VCBC01000009.1"/>
</dbReference>
<sequence>MNTEQKQSSENQQSAPLGIIVFIIALVILGGAYYMVFIDNPTSRPQPEIVDLKDEKLQIEPQISEPEDIDTAPETQPQAPEMVAEPEPAEPASEVILPELDNSDELTVSLIREATMAPELLDVLIPSDIIRRTVVFADNFARGDLTIREAPVYPPQGKFQASQINDQEFVISPENFSRYVDYLDLLASFEPAQLTAVYQQLSPLFEEAFQELGFPERTFNDVATDVIDRILAVEYPEVSPVLTQPDMVYKFQSEDLESLPDADKLLLRIGKENLLQLQSVAHQIQKQLD</sequence>
<dbReference type="Pfam" id="PF11219">
    <property type="entry name" value="DUF3014"/>
    <property type="match status" value="1"/>
</dbReference>
<keyword evidence="2" id="KW-0472">Membrane</keyword>